<feature type="compositionally biased region" description="Polar residues" evidence="1">
    <location>
        <begin position="215"/>
        <end position="229"/>
    </location>
</feature>
<dbReference type="GeneID" id="106173779"/>
<evidence type="ECO:0000256" key="1">
    <source>
        <dbReference type="SAM" id="MobiDB-lite"/>
    </source>
</evidence>
<dbReference type="SMART" id="SM00315">
    <property type="entry name" value="RGS"/>
    <property type="match status" value="2"/>
</dbReference>
<dbReference type="AlphaFoldDB" id="A0A1S3JJ81"/>
<dbReference type="CDD" id="cd08721">
    <property type="entry name" value="RGS_AKAP2_2"/>
    <property type="match status" value="1"/>
</dbReference>
<dbReference type="GO" id="GO:0005886">
    <property type="term" value="C:plasma membrane"/>
    <property type="evidence" value="ECO:0007669"/>
    <property type="project" value="TreeGrafter"/>
</dbReference>
<feature type="compositionally biased region" description="Basic residues" evidence="1">
    <location>
        <begin position="601"/>
        <end position="610"/>
    </location>
</feature>
<feature type="compositionally biased region" description="Basic and acidic residues" evidence="1">
    <location>
        <begin position="230"/>
        <end position="245"/>
    </location>
</feature>
<dbReference type="InterPro" id="IPR044926">
    <property type="entry name" value="RGS_subdomain_2"/>
</dbReference>
<feature type="compositionally biased region" description="Polar residues" evidence="1">
    <location>
        <begin position="36"/>
        <end position="52"/>
    </location>
</feature>
<dbReference type="InterPro" id="IPR052246">
    <property type="entry name" value="Cell_Polariz_PKAAnc"/>
</dbReference>
<dbReference type="GO" id="GO:0008104">
    <property type="term" value="P:intracellular protein localization"/>
    <property type="evidence" value="ECO:0007669"/>
    <property type="project" value="TreeGrafter"/>
</dbReference>
<sequence length="648" mass="72899">MPLFGRKSTKSKGDKATTAKMPNKPSPVQGAKEITGTASKAYQLQRSPTSPNGDIGIPDNPLKEPSGSVPKPMLLRSASHIDNTGGDLGFSSQNTDPIVTSSRLSKTIHEVLHDKDALAYFIQFMDSKHAVHLIKFWLDAESFQASSYSRIRTHSLQTLRKNSTLERSKQPPAGSGEHVQSEDDSNKKPQHKAQDTDCANSERQKSDTDYAKSGNDVQTVSDTVTGHNSNSDENKDCKDAKDRLGHGAQGEHIQQKPSPGRITSKDNLGDKLRKSIEKDAVCIYSKYLSHDAPHPVPITEELRNEAISKICREDGHVDPLCFIQCQEVILGIMETEYFPEFLRSEFHCKHQIDVLTSGDVYLADILYNDTAMFYFMEYMEQEGAMDLLQLYLALDNFQQHLASQHGQYDGQEAQADAMVLYDKYFSLQATCQVGFDDKVRFEVESNICREGGPLPDCFAWPKGIVFLSLEKNYFPQFHKSELYYKYLSELISTIQANHDQVPQTRKKRTGSDASSDTHSIGSHSTGGDVNTKNTLLATGSQQQKAFNKFTDDIQIDFNTLNPDVPLWTRTNANTMSLGKVDEFGQFVSEFEPEPDHDKKKESRWRKKRKEKDKAQEDMAWQIAQMIVRDVTDQNKESTPENQKSGNIN</sequence>
<dbReference type="PANTHER" id="PTHR13155">
    <property type="entry name" value="A-KINASE ANCHOR PROTEINS"/>
    <property type="match status" value="1"/>
</dbReference>
<feature type="region of interest" description="Disordered" evidence="1">
    <location>
        <begin position="590"/>
        <end position="648"/>
    </location>
</feature>
<organism evidence="3 5">
    <name type="scientific">Lingula anatina</name>
    <name type="common">Brachiopod</name>
    <name type="synonym">Lingula unguis</name>
    <dbReference type="NCBI Taxonomy" id="7574"/>
    <lineage>
        <taxon>Eukaryota</taxon>
        <taxon>Metazoa</taxon>
        <taxon>Spiralia</taxon>
        <taxon>Lophotrochozoa</taxon>
        <taxon>Brachiopoda</taxon>
        <taxon>Linguliformea</taxon>
        <taxon>Lingulata</taxon>
        <taxon>Lingulida</taxon>
        <taxon>Linguloidea</taxon>
        <taxon>Lingulidae</taxon>
        <taxon>Lingula</taxon>
    </lineage>
</organism>
<feature type="region of interest" description="Disordered" evidence="1">
    <location>
        <begin position="159"/>
        <end position="267"/>
    </location>
</feature>
<feature type="compositionally biased region" description="Basic and acidic residues" evidence="1">
    <location>
        <begin position="179"/>
        <end position="210"/>
    </location>
</feature>
<dbReference type="InterPro" id="IPR036305">
    <property type="entry name" value="RGS_sf"/>
</dbReference>
<feature type="region of interest" description="Disordered" evidence="1">
    <location>
        <begin position="498"/>
        <end position="533"/>
    </location>
</feature>
<dbReference type="PROSITE" id="PS50132">
    <property type="entry name" value="RGS"/>
    <property type="match status" value="2"/>
</dbReference>
<evidence type="ECO:0000259" key="2">
    <source>
        <dbReference type="PROSITE" id="PS50132"/>
    </source>
</evidence>
<feature type="domain" description="RGS" evidence="2">
    <location>
        <begin position="107"/>
        <end position="347"/>
    </location>
</feature>
<protein>
    <submittedName>
        <fullName evidence="4 5">A-kinase anchor protein 10, mitochondrial</fullName>
    </submittedName>
</protein>
<feature type="region of interest" description="Disordered" evidence="1">
    <location>
        <begin position="1"/>
        <end position="67"/>
    </location>
</feature>
<evidence type="ECO:0000313" key="5">
    <source>
        <dbReference type="RefSeq" id="XP_013410470.1"/>
    </source>
</evidence>
<dbReference type="FunFam" id="1.10.167.10:FF:000005">
    <property type="entry name" value="Putative A-kinase anchor protein 10 mitochondrial"/>
    <property type="match status" value="1"/>
</dbReference>
<feature type="domain" description="RGS" evidence="2">
    <location>
        <begin position="361"/>
        <end position="487"/>
    </location>
</feature>
<proteinExistence type="predicted"/>
<keyword evidence="3" id="KW-1185">Reference proteome</keyword>
<accession>A0A1S3JJ81</accession>
<gene>
    <name evidence="4 5 6" type="primary">LOC106173779</name>
</gene>
<dbReference type="GO" id="GO:0005739">
    <property type="term" value="C:mitochondrion"/>
    <property type="evidence" value="ECO:0007669"/>
    <property type="project" value="TreeGrafter"/>
</dbReference>
<evidence type="ECO:0000313" key="6">
    <source>
        <dbReference type="RefSeq" id="XP_013410471.1"/>
    </source>
</evidence>
<evidence type="ECO:0000313" key="4">
    <source>
        <dbReference type="RefSeq" id="XP_013410469.1"/>
    </source>
</evidence>
<dbReference type="RefSeq" id="XP_013410469.1">
    <property type="nucleotide sequence ID" value="XM_013555015.1"/>
</dbReference>
<dbReference type="InterPro" id="IPR016137">
    <property type="entry name" value="RGS"/>
</dbReference>
<name>A0A1S3JJ81_LINAN</name>
<dbReference type="OrthoDB" id="5584247at2759"/>
<feature type="compositionally biased region" description="Basic and acidic residues" evidence="1">
    <location>
        <begin position="629"/>
        <end position="638"/>
    </location>
</feature>
<reference evidence="4 5" key="1">
    <citation type="submission" date="2025-04" db="UniProtKB">
        <authorList>
            <consortium name="RefSeq"/>
        </authorList>
    </citation>
    <scope>IDENTIFICATION</scope>
    <source>
        <tissue evidence="4 5">Gonads</tissue>
    </source>
</reference>
<dbReference type="PANTHER" id="PTHR13155:SF1">
    <property type="entry name" value="A-KINASE ANCHOR PROTEIN 10, MITOCHONDRIAL"/>
    <property type="match status" value="1"/>
</dbReference>
<dbReference type="STRING" id="7574.A0A1S3JJ81"/>
<dbReference type="Proteomes" id="UP000085678">
    <property type="component" value="Unplaced"/>
</dbReference>
<dbReference type="SUPFAM" id="SSF48097">
    <property type="entry name" value="Regulator of G-protein signaling, RGS"/>
    <property type="match status" value="2"/>
</dbReference>
<dbReference type="Gene3D" id="1.10.167.10">
    <property type="entry name" value="Regulator of G-protein Signalling 4, domain 2"/>
    <property type="match status" value="2"/>
</dbReference>
<evidence type="ECO:0000313" key="3">
    <source>
        <dbReference type="Proteomes" id="UP000085678"/>
    </source>
</evidence>
<feature type="compositionally biased region" description="Polar residues" evidence="1">
    <location>
        <begin position="639"/>
        <end position="648"/>
    </location>
</feature>
<dbReference type="RefSeq" id="XP_013410471.1">
    <property type="nucleotide sequence ID" value="XM_013555017.1"/>
</dbReference>
<dbReference type="RefSeq" id="XP_013410470.1">
    <property type="nucleotide sequence ID" value="XM_013555016.1"/>
</dbReference>
<dbReference type="Pfam" id="PF00615">
    <property type="entry name" value="RGS"/>
    <property type="match status" value="3"/>
</dbReference>
<feature type="compositionally biased region" description="Polar residues" evidence="1">
    <location>
        <begin position="511"/>
        <end position="533"/>
    </location>
</feature>
<dbReference type="KEGG" id="lak:106173779"/>